<evidence type="ECO:0000259" key="2">
    <source>
        <dbReference type="Pfam" id="PF18917"/>
    </source>
</evidence>
<reference evidence="4" key="1">
    <citation type="submission" date="2016-09" db="EMBL/GenBank/DDBJ databases">
        <authorList>
            <person name="Varghese N."/>
            <person name="Submissions S."/>
        </authorList>
    </citation>
    <scope>NUCLEOTIDE SEQUENCE [LARGE SCALE GENOMIC DNA]</scope>
    <source>
        <strain evidence="4">S5</strain>
    </source>
</reference>
<keyword evidence="1" id="KW-0812">Transmembrane</keyword>
<dbReference type="InterPro" id="IPR043726">
    <property type="entry name" value="LiaI-LiaF-like_TM1"/>
</dbReference>
<keyword evidence="1" id="KW-1133">Transmembrane helix</keyword>
<gene>
    <name evidence="3" type="ORF">SAMN05421734_103128</name>
</gene>
<feature type="transmembrane region" description="Helical" evidence="1">
    <location>
        <begin position="59"/>
        <end position="78"/>
    </location>
</feature>
<sequence length="160" mass="18671">MRKQNQLSAYVLIAIGVYFLLEQWQLPIINQFATWQGLLTVIGISLLIHAYINRDFDKLFPGVILVGLGIHFLLLSTYPNWIEHWSVYIAIIGIAFLVRYQKTKSGLYLGLIFTFFGLFMILSMTHSPFAEWINQLSHYVEDYWPFGFIIFGVYLLVKKK</sequence>
<evidence type="ECO:0000313" key="4">
    <source>
        <dbReference type="Proteomes" id="UP000242949"/>
    </source>
</evidence>
<proteinExistence type="predicted"/>
<feature type="transmembrane region" description="Helical" evidence="1">
    <location>
        <begin position="7"/>
        <end position="26"/>
    </location>
</feature>
<keyword evidence="1" id="KW-0472">Membrane</keyword>
<dbReference type="Pfam" id="PF18917">
    <property type="entry name" value="LiaI-LiaF-like_TM1"/>
    <property type="match status" value="1"/>
</dbReference>
<dbReference type="OrthoDB" id="2989824at2"/>
<accession>A0A1G6HPX5</accession>
<feature type="domain" description="LiaI-LiaF-like transmembrane region" evidence="2">
    <location>
        <begin position="9"/>
        <end position="47"/>
    </location>
</feature>
<feature type="transmembrane region" description="Helical" evidence="1">
    <location>
        <begin position="84"/>
        <end position="100"/>
    </location>
</feature>
<dbReference type="Proteomes" id="UP000242949">
    <property type="component" value="Unassembled WGS sequence"/>
</dbReference>
<evidence type="ECO:0000256" key="1">
    <source>
        <dbReference type="SAM" id="Phobius"/>
    </source>
</evidence>
<protein>
    <recommendedName>
        <fullName evidence="2">LiaI-LiaF-like transmembrane region domain-containing protein</fullName>
    </recommendedName>
</protein>
<feature type="transmembrane region" description="Helical" evidence="1">
    <location>
        <begin position="107"/>
        <end position="130"/>
    </location>
</feature>
<dbReference type="STRING" id="1612202.SAMN05421734_103128"/>
<dbReference type="RefSeq" id="WP_090794117.1">
    <property type="nucleotide sequence ID" value="NZ_FMYI01000003.1"/>
</dbReference>
<name>A0A1G6HPX5_9BACI</name>
<dbReference type="EMBL" id="FMYI01000003">
    <property type="protein sequence ID" value="SDB95546.1"/>
    <property type="molecule type" value="Genomic_DNA"/>
</dbReference>
<feature type="transmembrane region" description="Helical" evidence="1">
    <location>
        <begin position="32"/>
        <end position="52"/>
    </location>
</feature>
<evidence type="ECO:0000313" key="3">
    <source>
        <dbReference type="EMBL" id="SDB95546.1"/>
    </source>
</evidence>
<keyword evidence="4" id="KW-1185">Reference proteome</keyword>
<organism evidence="3 4">
    <name type="scientific">Pelagirhabdus alkalitolerans</name>
    <dbReference type="NCBI Taxonomy" id="1612202"/>
    <lineage>
        <taxon>Bacteria</taxon>
        <taxon>Bacillati</taxon>
        <taxon>Bacillota</taxon>
        <taxon>Bacilli</taxon>
        <taxon>Bacillales</taxon>
        <taxon>Bacillaceae</taxon>
        <taxon>Pelagirhabdus</taxon>
    </lineage>
</organism>
<feature type="transmembrane region" description="Helical" evidence="1">
    <location>
        <begin position="142"/>
        <end position="157"/>
    </location>
</feature>
<dbReference type="AlphaFoldDB" id="A0A1G6HPX5"/>